<name>A0A915KR53_ROMCU</name>
<keyword evidence="1" id="KW-1185">Reference proteome</keyword>
<organism evidence="1 2">
    <name type="scientific">Romanomermis culicivorax</name>
    <name type="common">Nematode worm</name>
    <dbReference type="NCBI Taxonomy" id="13658"/>
    <lineage>
        <taxon>Eukaryota</taxon>
        <taxon>Metazoa</taxon>
        <taxon>Ecdysozoa</taxon>
        <taxon>Nematoda</taxon>
        <taxon>Enoplea</taxon>
        <taxon>Dorylaimia</taxon>
        <taxon>Mermithida</taxon>
        <taxon>Mermithoidea</taxon>
        <taxon>Mermithidae</taxon>
        <taxon>Romanomermis</taxon>
    </lineage>
</organism>
<sequence length="106" mass="12625">MTHEYSSNVILDFVMYCTDLDDKRVRSCFTRDSNIVVFLLKKHYLTYFVTEKRFKNISIKKDYRSIFLNVLFRERSATMNLTILDLITHCQDELLENPGGNKFDIN</sequence>
<reference evidence="2" key="1">
    <citation type="submission" date="2022-11" db="UniProtKB">
        <authorList>
            <consortium name="WormBaseParasite"/>
        </authorList>
    </citation>
    <scope>IDENTIFICATION</scope>
</reference>
<evidence type="ECO:0000313" key="2">
    <source>
        <dbReference type="WBParaSite" id="nRc.2.0.1.t40565-RA"/>
    </source>
</evidence>
<protein>
    <submittedName>
        <fullName evidence="2">LAGLIDADG homing endonuclease</fullName>
    </submittedName>
</protein>
<dbReference type="WBParaSite" id="nRc.2.0.1.t40565-RA">
    <property type="protein sequence ID" value="nRc.2.0.1.t40565-RA"/>
    <property type="gene ID" value="nRc.2.0.1.g40565"/>
</dbReference>
<dbReference type="AlphaFoldDB" id="A0A915KR53"/>
<dbReference type="Proteomes" id="UP000887565">
    <property type="component" value="Unplaced"/>
</dbReference>
<evidence type="ECO:0000313" key="1">
    <source>
        <dbReference type="Proteomes" id="UP000887565"/>
    </source>
</evidence>
<proteinExistence type="predicted"/>
<accession>A0A915KR53</accession>